<organism evidence="1 2">
    <name type="scientific">Massilia aquatica</name>
    <dbReference type="NCBI Taxonomy" id="2609000"/>
    <lineage>
        <taxon>Bacteria</taxon>
        <taxon>Pseudomonadati</taxon>
        <taxon>Pseudomonadota</taxon>
        <taxon>Betaproteobacteria</taxon>
        <taxon>Burkholderiales</taxon>
        <taxon>Oxalobacteraceae</taxon>
        <taxon>Telluria group</taxon>
        <taxon>Massilia</taxon>
    </lineage>
</organism>
<keyword evidence="2" id="KW-1185">Reference proteome</keyword>
<dbReference type="Proteomes" id="UP000819052">
    <property type="component" value="Unassembled WGS sequence"/>
</dbReference>
<protein>
    <submittedName>
        <fullName evidence="1">Uncharacterized protein</fullName>
    </submittedName>
</protein>
<dbReference type="EMBL" id="VVIW01000001">
    <property type="protein sequence ID" value="NHZ38578.1"/>
    <property type="molecule type" value="Genomic_DNA"/>
</dbReference>
<evidence type="ECO:0000313" key="1">
    <source>
        <dbReference type="EMBL" id="NHZ38578.1"/>
    </source>
</evidence>
<reference evidence="1 2" key="1">
    <citation type="submission" date="2019-09" db="EMBL/GenBank/DDBJ databases">
        <title>Taxonomy of Antarctic Massilia spp.: description of Massilia rubra sp. nov., Massilia aquatica sp. nov., Massilia mucilaginosa sp. nov., Massilia frigida sp. nov. isolated from streams, lakes and regoliths.</title>
        <authorList>
            <person name="Holochova P."/>
            <person name="Sedlacek I."/>
            <person name="Kralova S."/>
            <person name="Maslanova I."/>
            <person name="Busse H.-J."/>
            <person name="Stankova E."/>
            <person name="Vrbovska V."/>
            <person name="Kovarovic V."/>
            <person name="Bartak M."/>
            <person name="Svec P."/>
            <person name="Pantucek R."/>
        </authorList>
    </citation>
    <scope>NUCLEOTIDE SEQUENCE [LARGE SCALE GENOMIC DNA]</scope>
    <source>
        <strain evidence="1 2">CCM 8693</strain>
    </source>
</reference>
<gene>
    <name evidence="1" type="ORF">F1609_00130</name>
</gene>
<dbReference type="RefSeq" id="WP_167073496.1">
    <property type="nucleotide sequence ID" value="NZ_VVIW01000001.1"/>
</dbReference>
<comment type="caution">
    <text evidence="1">The sequence shown here is derived from an EMBL/GenBank/DDBJ whole genome shotgun (WGS) entry which is preliminary data.</text>
</comment>
<name>A0ABX0LUQ0_9BURK</name>
<proteinExistence type="predicted"/>
<sequence length="87" mass="10051">MDDVRNLAEEIRHCYRFVKRPMDSEVRSILTEINRIKLSGKRVDESTIHDVIYRNVQDTRSFVIDSVDMSGTVSVLKQILDAAAQQK</sequence>
<evidence type="ECO:0000313" key="2">
    <source>
        <dbReference type="Proteomes" id="UP000819052"/>
    </source>
</evidence>
<accession>A0ABX0LUQ0</accession>